<dbReference type="STRING" id="320787.CA2015_0002"/>
<proteinExistence type="predicted"/>
<evidence type="ECO:0000313" key="2">
    <source>
        <dbReference type="EMBL" id="AKP49490.1"/>
    </source>
</evidence>
<dbReference type="AlphaFoldDB" id="A0A0H4P8P6"/>
<organism evidence="2 3">
    <name type="scientific">Cyclobacterium amurskyense</name>
    <dbReference type="NCBI Taxonomy" id="320787"/>
    <lineage>
        <taxon>Bacteria</taxon>
        <taxon>Pseudomonadati</taxon>
        <taxon>Bacteroidota</taxon>
        <taxon>Cytophagia</taxon>
        <taxon>Cytophagales</taxon>
        <taxon>Cyclobacteriaceae</taxon>
        <taxon>Cyclobacterium</taxon>
    </lineage>
</organism>
<dbReference type="KEGG" id="camu:CA2015_0002"/>
<evidence type="ECO:0000313" key="3">
    <source>
        <dbReference type="Proteomes" id="UP000036520"/>
    </source>
</evidence>
<keyword evidence="1" id="KW-0812">Transmembrane</keyword>
<name>A0A0H4P8P6_9BACT</name>
<accession>A0A0H4P8P6</accession>
<feature type="transmembrane region" description="Helical" evidence="1">
    <location>
        <begin position="6"/>
        <end position="26"/>
    </location>
</feature>
<keyword evidence="1" id="KW-0472">Membrane</keyword>
<reference evidence="2 3" key="1">
    <citation type="submission" date="2015-07" db="EMBL/GenBank/DDBJ databases">
        <authorList>
            <person name="Kim K.M."/>
        </authorList>
    </citation>
    <scope>NUCLEOTIDE SEQUENCE [LARGE SCALE GENOMIC DNA]</scope>
    <source>
        <strain evidence="2 3">KCTC 12363</strain>
    </source>
</reference>
<gene>
    <name evidence="2" type="ORF">CA2015_0002</name>
</gene>
<dbReference type="OrthoDB" id="709006at2"/>
<protein>
    <submittedName>
        <fullName evidence="2">Uncharacterized protein</fullName>
    </submittedName>
</protein>
<dbReference type="RefSeq" id="WP_048640034.1">
    <property type="nucleotide sequence ID" value="NZ_CP012040.1"/>
</dbReference>
<dbReference type="PATRIC" id="fig|320787.5.peg.2"/>
<keyword evidence="3" id="KW-1185">Reference proteome</keyword>
<keyword evidence="1" id="KW-1133">Transmembrane helix</keyword>
<dbReference type="Proteomes" id="UP000036520">
    <property type="component" value="Chromosome"/>
</dbReference>
<evidence type="ECO:0000256" key="1">
    <source>
        <dbReference type="SAM" id="Phobius"/>
    </source>
</evidence>
<sequence>MKSKNIIYLLAVLVGGLLMVIVYQSLSQPGVKDLKGNYTELASYRNENNTGPVVRIFAVFTDSEDWEEMRAYGDFMPHTKYGNTKVYFFNQPLDQLDLFPEAPYFKADFQEFCIGSYEKTAMGNSSFKKYPFTESH</sequence>
<dbReference type="EMBL" id="CP012040">
    <property type="protein sequence ID" value="AKP49490.1"/>
    <property type="molecule type" value="Genomic_DNA"/>
</dbReference>